<dbReference type="AlphaFoldDB" id="A0A392UIL7"/>
<dbReference type="EMBL" id="LXQA010820831">
    <property type="protein sequence ID" value="MCI72577.1"/>
    <property type="molecule type" value="Genomic_DNA"/>
</dbReference>
<keyword evidence="3" id="KW-1185">Reference proteome</keyword>
<feature type="non-terminal residue" evidence="2">
    <location>
        <position position="1"/>
    </location>
</feature>
<organism evidence="2 3">
    <name type="scientific">Trifolium medium</name>
    <dbReference type="NCBI Taxonomy" id="97028"/>
    <lineage>
        <taxon>Eukaryota</taxon>
        <taxon>Viridiplantae</taxon>
        <taxon>Streptophyta</taxon>
        <taxon>Embryophyta</taxon>
        <taxon>Tracheophyta</taxon>
        <taxon>Spermatophyta</taxon>
        <taxon>Magnoliopsida</taxon>
        <taxon>eudicotyledons</taxon>
        <taxon>Gunneridae</taxon>
        <taxon>Pentapetalae</taxon>
        <taxon>rosids</taxon>
        <taxon>fabids</taxon>
        <taxon>Fabales</taxon>
        <taxon>Fabaceae</taxon>
        <taxon>Papilionoideae</taxon>
        <taxon>50 kb inversion clade</taxon>
        <taxon>NPAAA clade</taxon>
        <taxon>Hologalegina</taxon>
        <taxon>IRL clade</taxon>
        <taxon>Trifolieae</taxon>
        <taxon>Trifolium</taxon>
    </lineage>
</organism>
<evidence type="ECO:0000256" key="1">
    <source>
        <dbReference type="SAM" id="MobiDB-lite"/>
    </source>
</evidence>
<evidence type="ECO:0000313" key="2">
    <source>
        <dbReference type="EMBL" id="MCI72577.1"/>
    </source>
</evidence>
<protein>
    <submittedName>
        <fullName evidence="2">Uncharacterized protein</fullName>
    </submittedName>
</protein>
<comment type="caution">
    <text evidence="2">The sequence shown here is derived from an EMBL/GenBank/DDBJ whole genome shotgun (WGS) entry which is preliminary data.</text>
</comment>
<proteinExistence type="predicted"/>
<reference evidence="2 3" key="1">
    <citation type="journal article" date="2018" name="Front. Plant Sci.">
        <title>Red Clover (Trifolium pratense) and Zigzag Clover (T. medium) - A Picture of Genomic Similarities and Differences.</title>
        <authorList>
            <person name="Dluhosova J."/>
            <person name="Istvanek J."/>
            <person name="Nedelnik J."/>
            <person name="Repkova J."/>
        </authorList>
    </citation>
    <scope>NUCLEOTIDE SEQUENCE [LARGE SCALE GENOMIC DNA]</scope>
    <source>
        <strain evidence="3">cv. 10/8</strain>
        <tissue evidence="2">Leaf</tissue>
    </source>
</reference>
<feature type="region of interest" description="Disordered" evidence="1">
    <location>
        <begin position="1"/>
        <end position="45"/>
    </location>
</feature>
<dbReference type="Proteomes" id="UP000265520">
    <property type="component" value="Unassembled WGS sequence"/>
</dbReference>
<sequence>LSLEESTQVVKEEVKEAAHLPRDNRDGNRSSKSVTNNGVERVGEDGTFADIKAYHINPYV</sequence>
<accession>A0A392UIL7</accession>
<evidence type="ECO:0000313" key="3">
    <source>
        <dbReference type="Proteomes" id="UP000265520"/>
    </source>
</evidence>
<name>A0A392UIL7_9FABA</name>
<feature type="compositionally biased region" description="Basic and acidic residues" evidence="1">
    <location>
        <begin position="10"/>
        <end position="29"/>
    </location>
</feature>